<evidence type="ECO:0000259" key="1">
    <source>
        <dbReference type="PROSITE" id="PS50943"/>
    </source>
</evidence>
<reference evidence="2 3" key="1">
    <citation type="journal article" date="2019" name="Nat. Med.">
        <title>A library of human gut bacterial isolates paired with longitudinal multiomics data enables mechanistic microbiome research.</title>
        <authorList>
            <person name="Poyet M."/>
            <person name="Groussin M."/>
            <person name="Gibbons S.M."/>
            <person name="Avila-Pacheco J."/>
            <person name="Jiang X."/>
            <person name="Kearney S.M."/>
            <person name="Perrotta A.R."/>
            <person name="Berdy B."/>
            <person name="Zhao S."/>
            <person name="Lieberman T.D."/>
            <person name="Swanson P.K."/>
            <person name="Smith M."/>
            <person name="Roesemann S."/>
            <person name="Alexander J.E."/>
            <person name="Rich S.A."/>
            <person name="Livny J."/>
            <person name="Vlamakis H."/>
            <person name="Clish C."/>
            <person name="Bullock K."/>
            <person name="Deik A."/>
            <person name="Scott J."/>
            <person name="Pierce K.A."/>
            <person name="Xavier R.J."/>
            <person name="Alm E.J."/>
        </authorList>
    </citation>
    <scope>NUCLEOTIDE SEQUENCE [LARGE SCALE GENOMIC DNA]</scope>
    <source>
        <strain evidence="2 3">BIOML-A198</strain>
    </source>
</reference>
<dbReference type="GO" id="GO:0003677">
    <property type="term" value="F:DNA binding"/>
    <property type="evidence" value="ECO:0007669"/>
    <property type="project" value="InterPro"/>
</dbReference>
<dbReference type="EMBL" id="WMQE01000030">
    <property type="protein sequence ID" value="MTK22110.1"/>
    <property type="molecule type" value="Genomic_DNA"/>
</dbReference>
<dbReference type="RefSeq" id="WP_155222986.1">
    <property type="nucleotide sequence ID" value="NZ_CAJJOK010000018.1"/>
</dbReference>
<comment type="caution">
    <text evidence="2">The sequence shown here is derived from an EMBL/GenBank/DDBJ whole genome shotgun (WGS) entry which is preliminary data.</text>
</comment>
<dbReference type="Proteomes" id="UP000487649">
    <property type="component" value="Unassembled WGS sequence"/>
</dbReference>
<dbReference type="Gene3D" id="1.10.260.40">
    <property type="entry name" value="lambda repressor-like DNA-binding domains"/>
    <property type="match status" value="1"/>
</dbReference>
<evidence type="ECO:0000313" key="2">
    <source>
        <dbReference type="EMBL" id="MTK22110.1"/>
    </source>
</evidence>
<dbReference type="AlphaFoldDB" id="A0A9X5APW9"/>
<sequence length="70" mass="8114">MNKTKIKNRMMQMGVKQKDLATCLGIGASTISQKLNNERKLTISEARRLQLYLQIPDDEFCQYFFDDLVA</sequence>
<dbReference type="Pfam" id="PF01381">
    <property type="entry name" value="HTH_3"/>
    <property type="match status" value="1"/>
</dbReference>
<feature type="domain" description="HTH cro/C1-type" evidence="1">
    <location>
        <begin position="6"/>
        <end position="60"/>
    </location>
</feature>
<dbReference type="SUPFAM" id="SSF47413">
    <property type="entry name" value="lambda repressor-like DNA-binding domains"/>
    <property type="match status" value="1"/>
</dbReference>
<gene>
    <name evidence="2" type="ORF">GMA92_11890</name>
</gene>
<accession>A0A9X5APW9</accession>
<dbReference type="PROSITE" id="PS50943">
    <property type="entry name" value="HTH_CROC1"/>
    <property type="match status" value="1"/>
</dbReference>
<proteinExistence type="predicted"/>
<organism evidence="2 3">
    <name type="scientific">Turicibacter sanguinis</name>
    <dbReference type="NCBI Taxonomy" id="154288"/>
    <lineage>
        <taxon>Bacteria</taxon>
        <taxon>Bacillati</taxon>
        <taxon>Bacillota</taxon>
        <taxon>Erysipelotrichia</taxon>
        <taxon>Erysipelotrichales</taxon>
        <taxon>Turicibacteraceae</taxon>
        <taxon>Turicibacter</taxon>
    </lineage>
</organism>
<dbReference type="SMART" id="SM00530">
    <property type="entry name" value="HTH_XRE"/>
    <property type="match status" value="1"/>
</dbReference>
<dbReference type="InterPro" id="IPR010982">
    <property type="entry name" value="Lambda_DNA-bd_dom_sf"/>
</dbReference>
<protein>
    <submittedName>
        <fullName evidence="2">Helix-turn-helix domain-containing protein</fullName>
    </submittedName>
</protein>
<evidence type="ECO:0000313" key="3">
    <source>
        <dbReference type="Proteomes" id="UP000487649"/>
    </source>
</evidence>
<dbReference type="InterPro" id="IPR001387">
    <property type="entry name" value="Cro/C1-type_HTH"/>
</dbReference>
<name>A0A9X5APW9_9FIRM</name>
<dbReference type="CDD" id="cd00093">
    <property type="entry name" value="HTH_XRE"/>
    <property type="match status" value="1"/>
</dbReference>